<organism evidence="3 4">
    <name type="scientific">Hyphomonas oceanitis SCH89</name>
    <dbReference type="NCBI Taxonomy" id="1280953"/>
    <lineage>
        <taxon>Bacteria</taxon>
        <taxon>Pseudomonadati</taxon>
        <taxon>Pseudomonadota</taxon>
        <taxon>Alphaproteobacteria</taxon>
        <taxon>Hyphomonadales</taxon>
        <taxon>Hyphomonadaceae</taxon>
        <taxon>Hyphomonas</taxon>
    </lineage>
</organism>
<evidence type="ECO:0000256" key="1">
    <source>
        <dbReference type="ARBA" id="ARBA00022612"/>
    </source>
</evidence>
<proteinExistence type="predicted"/>
<dbReference type="InterPro" id="IPR027417">
    <property type="entry name" value="P-loop_NTPase"/>
</dbReference>
<dbReference type="eggNOG" id="COG5323">
    <property type="taxonomic scope" value="Bacteria"/>
</dbReference>
<dbReference type="PATRIC" id="fig|1280953.3.peg.1467"/>
<feature type="domain" description="Terminase large subunit gp17-like C-terminal" evidence="2">
    <location>
        <begin position="255"/>
        <end position="402"/>
    </location>
</feature>
<protein>
    <recommendedName>
        <fullName evidence="2">Terminase large subunit gp17-like C-terminal domain-containing protein</fullName>
    </recommendedName>
</protein>
<gene>
    <name evidence="3" type="ORF">HOC_07238</name>
</gene>
<dbReference type="Proteomes" id="UP000024942">
    <property type="component" value="Unassembled WGS sequence"/>
</dbReference>
<evidence type="ECO:0000313" key="3">
    <source>
        <dbReference type="EMBL" id="KDA03180.1"/>
    </source>
</evidence>
<accession>A0A059G9A9</accession>
<dbReference type="STRING" id="1280953.HOC_07238"/>
<dbReference type="AlphaFoldDB" id="A0A059G9A9"/>
<sequence>MGVNSLPEEIKAYLRQNPFVFEARDTQVPPEGAWRTWLFMGGRGAGKTRAGAEWVRMAVRRGCRRVALVGPALSDVREVMIEGPSGLRHLDGAGGAPVYEVSRRRLVWPNGAEAFAFSAEDPDSLRGPQFDAAWCDEVAAWAKGEAVWDTLQMGLRLGAFPRCVATTTPRPVDLVRRLVADGGSMMTRSTTRENAVNLAPGFVDMMEAAYAGSAMARQELMGDLLEDPKGALFLRSMIDAARVYAVPEMADIVVAVDPPATSGPRADACGIIAAGVAESAGFGRRCFVLGDASAAGLRPADWAGRAVSLAEAVGASMIIAEANQGGEMVRQTLESAGCRLPVRLVHARLGKRARAMPVALLYEQGKVAHLGLLATLEDQMCRFGAEGFTGSPDRVDALVWAVWALMLERTGGPRIRAL</sequence>
<dbReference type="Pfam" id="PF17289">
    <property type="entry name" value="Terminase_6C"/>
    <property type="match status" value="1"/>
</dbReference>
<comment type="caution">
    <text evidence="3">The sequence shown here is derived from an EMBL/GenBank/DDBJ whole genome shotgun (WGS) entry which is preliminary data.</text>
</comment>
<evidence type="ECO:0000259" key="2">
    <source>
        <dbReference type="Pfam" id="PF17289"/>
    </source>
</evidence>
<dbReference type="InterPro" id="IPR035421">
    <property type="entry name" value="Terminase_6C"/>
</dbReference>
<reference evidence="3 4" key="1">
    <citation type="journal article" date="2014" name="Antonie Van Leeuwenhoek">
        <title>Hyphomonas beringensis sp. nov. and Hyphomonas chukchiensis sp. nov., isolated from surface seawater of the Bering Sea and Chukchi Sea.</title>
        <authorList>
            <person name="Li C."/>
            <person name="Lai Q."/>
            <person name="Li G."/>
            <person name="Dong C."/>
            <person name="Wang J."/>
            <person name="Liao Y."/>
            <person name="Shao Z."/>
        </authorList>
    </citation>
    <scope>NUCLEOTIDE SEQUENCE [LARGE SCALE GENOMIC DNA]</scope>
    <source>
        <strain evidence="3 4">SCH89</strain>
    </source>
</reference>
<name>A0A059G9A9_9PROT</name>
<dbReference type="EMBL" id="ARYL01000008">
    <property type="protein sequence ID" value="KDA03180.1"/>
    <property type="molecule type" value="Genomic_DNA"/>
</dbReference>
<dbReference type="Pfam" id="PF03237">
    <property type="entry name" value="Terminase_6N"/>
    <property type="match status" value="1"/>
</dbReference>
<dbReference type="Gene3D" id="3.40.50.300">
    <property type="entry name" value="P-loop containing nucleotide triphosphate hydrolases"/>
    <property type="match status" value="1"/>
</dbReference>
<keyword evidence="4" id="KW-1185">Reference proteome</keyword>
<evidence type="ECO:0000313" key="4">
    <source>
        <dbReference type="Proteomes" id="UP000024942"/>
    </source>
</evidence>
<keyword evidence="1" id="KW-1188">Viral release from host cell</keyword>